<evidence type="ECO:0000313" key="2">
    <source>
        <dbReference type="Proteomes" id="UP000013827"/>
    </source>
</evidence>
<reference evidence="2" key="1">
    <citation type="journal article" date="2013" name="Nature">
        <title>Pan genome of the phytoplankton Emiliania underpins its global distribution.</title>
        <authorList>
            <person name="Read B.A."/>
            <person name="Kegel J."/>
            <person name="Klute M.J."/>
            <person name="Kuo A."/>
            <person name="Lefebvre S.C."/>
            <person name="Maumus F."/>
            <person name="Mayer C."/>
            <person name="Miller J."/>
            <person name="Monier A."/>
            <person name="Salamov A."/>
            <person name="Young J."/>
            <person name="Aguilar M."/>
            <person name="Claverie J.M."/>
            <person name="Frickenhaus S."/>
            <person name="Gonzalez K."/>
            <person name="Herman E.K."/>
            <person name="Lin Y.C."/>
            <person name="Napier J."/>
            <person name="Ogata H."/>
            <person name="Sarno A.F."/>
            <person name="Shmutz J."/>
            <person name="Schroeder D."/>
            <person name="de Vargas C."/>
            <person name="Verret F."/>
            <person name="von Dassow P."/>
            <person name="Valentin K."/>
            <person name="Van de Peer Y."/>
            <person name="Wheeler G."/>
            <person name="Dacks J.B."/>
            <person name="Delwiche C.F."/>
            <person name="Dyhrman S.T."/>
            <person name="Glockner G."/>
            <person name="John U."/>
            <person name="Richards T."/>
            <person name="Worden A.Z."/>
            <person name="Zhang X."/>
            <person name="Grigoriev I.V."/>
            <person name="Allen A.E."/>
            <person name="Bidle K."/>
            <person name="Borodovsky M."/>
            <person name="Bowler C."/>
            <person name="Brownlee C."/>
            <person name="Cock J.M."/>
            <person name="Elias M."/>
            <person name="Gladyshev V.N."/>
            <person name="Groth M."/>
            <person name="Guda C."/>
            <person name="Hadaegh A."/>
            <person name="Iglesias-Rodriguez M.D."/>
            <person name="Jenkins J."/>
            <person name="Jones B.M."/>
            <person name="Lawson T."/>
            <person name="Leese F."/>
            <person name="Lindquist E."/>
            <person name="Lobanov A."/>
            <person name="Lomsadze A."/>
            <person name="Malik S.B."/>
            <person name="Marsh M.E."/>
            <person name="Mackinder L."/>
            <person name="Mock T."/>
            <person name="Mueller-Roeber B."/>
            <person name="Pagarete A."/>
            <person name="Parker M."/>
            <person name="Probert I."/>
            <person name="Quesneville H."/>
            <person name="Raines C."/>
            <person name="Rensing S.A."/>
            <person name="Riano-Pachon D.M."/>
            <person name="Richier S."/>
            <person name="Rokitta S."/>
            <person name="Shiraiwa Y."/>
            <person name="Soanes D.M."/>
            <person name="van der Giezen M."/>
            <person name="Wahlund T.M."/>
            <person name="Williams B."/>
            <person name="Wilson W."/>
            <person name="Wolfe G."/>
            <person name="Wurch L.L."/>
        </authorList>
    </citation>
    <scope>NUCLEOTIDE SEQUENCE</scope>
</reference>
<keyword evidence="2" id="KW-1185">Reference proteome</keyword>
<dbReference type="Proteomes" id="UP000013827">
    <property type="component" value="Unassembled WGS sequence"/>
</dbReference>
<proteinExistence type="predicted"/>
<accession>A0A0D3KYM7</accession>
<dbReference type="RefSeq" id="XP_005793291.1">
    <property type="nucleotide sequence ID" value="XM_005793234.1"/>
</dbReference>
<evidence type="ECO:0000313" key="1">
    <source>
        <dbReference type="EnsemblProtists" id="EOD40862"/>
    </source>
</evidence>
<dbReference type="PaxDb" id="2903-EOD40862"/>
<dbReference type="AlphaFoldDB" id="A0A0D3KYM7"/>
<reference evidence="1" key="2">
    <citation type="submission" date="2024-10" db="UniProtKB">
        <authorList>
            <consortium name="EnsemblProtists"/>
        </authorList>
    </citation>
    <scope>IDENTIFICATION</scope>
</reference>
<dbReference type="KEGG" id="ehx:EMIHUDRAFT_360772"/>
<protein>
    <submittedName>
        <fullName evidence="1">Uncharacterized protein</fullName>
    </submittedName>
</protein>
<dbReference type="EnsemblProtists" id="EOD40862">
    <property type="protein sequence ID" value="EOD40862"/>
    <property type="gene ID" value="EMIHUDRAFT_360772"/>
</dbReference>
<dbReference type="HOGENOM" id="CLU_3054370_0_0_1"/>
<dbReference type="GeneID" id="17286132"/>
<organism evidence="1 2">
    <name type="scientific">Emiliania huxleyi (strain CCMP1516)</name>
    <dbReference type="NCBI Taxonomy" id="280463"/>
    <lineage>
        <taxon>Eukaryota</taxon>
        <taxon>Haptista</taxon>
        <taxon>Haptophyta</taxon>
        <taxon>Prymnesiophyceae</taxon>
        <taxon>Isochrysidales</taxon>
        <taxon>Noelaerhabdaceae</taxon>
        <taxon>Emiliania</taxon>
    </lineage>
</organism>
<name>A0A0D3KYM7_EMIH1</name>
<sequence>MRLHWLAPLQPCWLASLPTVLLHSHSARSLHWLAPRSLQPRRSASSLSAGRSVQ</sequence>